<dbReference type="Pfam" id="PF02737">
    <property type="entry name" value="3HCDH_N"/>
    <property type="match status" value="1"/>
</dbReference>
<keyword evidence="5" id="KW-1185">Reference proteome</keyword>
<dbReference type="Proteomes" id="UP001419910">
    <property type="component" value="Unassembled WGS sequence"/>
</dbReference>
<evidence type="ECO:0000259" key="3">
    <source>
        <dbReference type="Pfam" id="PF02737"/>
    </source>
</evidence>
<evidence type="ECO:0000313" key="5">
    <source>
        <dbReference type="Proteomes" id="UP001419910"/>
    </source>
</evidence>
<proteinExistence type="predicted"/>
<dbReference type="InterPro" id="IPR006176">
    <property type="entry name" value="3-OHacyl-CoA_DH_NAD-bd"/>
</dbReference>
<evidence type="ECO:0000259" key="2">
    <source>
        <dbReference type="Pfam" id="PF00725"/>
    </source>
</evidence>
<dbReference type="PANTHER" id="PTHR48075:SF7">
    <property type="entry name" value="3-HYDROXYACYL-COA DEHYDROGENASE-RELATED"/>
    <property type="match status" value="1"/>
</dbReference>
<comment type="caution">
    <text evidence="4">The sequence shown here is derived from an EMBL/GenBank/DDBJ whole genome shotgun (WGS) entry which is preliminary data.</text>
</comment>
<evidence type="ECO:0000256" key="1">
    <source>
        <dbReference type="ARBA" id="ARBA00023002"/>
    </source>
</evidence>
<feature type="domain" description="3-hydroxyacyl-CoA dehydrogenase NAD binding" evidence="3">
    <location>
        <begin position="1"/>
        <end position="166"/>
    </location>
</feature>
<gene>
    <name evidence="4" type="ORF">ABC974_25635</name>
</gene>
<dbReference type="PANTHER" id="PTHR48075">
    <property type="entry name" value="3-HYDROXYACYL-COA DEHYDROGENASE FAMILY PROTEIN"/>
    <property type="match status" value="1"/>
</dbReference>
<reference evidence="4 5" key="1">
    <citation type="submission" date="2024-05" db="EMBL/GenBank/DDBJ databases">
        <authorList>
            <person name="Liu Q."/>
            <person name="Xin Y.-H."/>
        </authorList>
    </citation>
    <scope>NUCLEOTIDE SEQUENCE [LARGE SCALE GENOMIC DNA]</scope>
    <source>
        <strain evidence="4 5">CGMCC 1.10181</strain>
    </source>
</reference>
<organism evidence="4 5">
    <name type="scientific">Sphingomonas oligophenolica</name>
    <dbReference type="NCBI Taxonomy" id="301154"/>
    <lineage>
        <taxon>Bacteria</taxon>
        <taxon>Pseudomonadati</taxon>
        <taxon>Pseudomonadota</taxon>
        <taxon>Alphaproteobacteria</taxon>
        <taxon>Sphingomonadales</taxon>
        <taxon>Sphingomonadaceae</taxon>
        <taxon>Sphingomonas</taxon>
    </lineage>
</organism>
<sequence>MGAGIAALFANAGLCVALLDIDPALSAAAVSRQIKAGGFTDPAFADRIRTGSSITDLDMVADADWIVEAAAESLDTKHQIFTALNAVRKRGSIVSSNTSTIRLSQLVGGMDPLDARDYLIAHFFNPPRTMKLLELVAGPQTRLEATALVTAFSEESLGRCVVPCRDTPGFIANRIGNFWTAVALDAAIAQNLDVEEADALIGYAFGSAAGIFGLLDLVGIDLVPTASRSLRSALADDDPLQAYPAEPPLITAMIAEGRVGRKAGAGFFRKDHEGTLQVLDLRDRTYRARRPASSPALAATEGDLRLLMSHESAGGRFMSVVMSRTLAYAASLIPEIADTPDHIDQAMREGYGWQQGPFQLIERLGPGWLVTRLRAEHIPVPASLEDAGSGTSVT</sequence>
<accession>A0ABU9YB43</accession>
<dbReference type="InterPro" id="IPR008927">
    <property type="entry name" value="6-PGluconate_DH-like_C_sf"/>
</dbReference>
<protein>
    <submittedName>
        <fullName evidence="4">3-hydroxyacyl-CoA dehydrogenase family protein</fullName>
    </submittedName>
</protein>
<dbReference type="RefSeq" id="WP_345840567.1">
    <property type="nucleotide sequence ID" value="NZ_JBDIME010000037.1"/>
</dbReference>
<evidence type="ECO:0000313" key="4">
    <source>
        <dbReference type="EMBL" id="MEN2793032.1"/>
    </source>
</evidence>
<feature type="domain" description="3-hydroxyacyl-CoA dehydrogenase C-terminal" evidence="2">
    <location>
        <begin position="169"/>
        <end position="269"/>
    </location>
</feature>
<name>A0ABU9YB43_9SPHN</name>
<dbReference type="SUPFAM" id="SSF48179">
    <property type="entry name" value="6-phosphogluconate dehydrogenase C-terminal domain-like"/>
    <property type="match status" value="2"/>
</dbReference>
<dbReference type="Gene3D" id="1.10.1040.50">
    <property type="match status" value="1"/>
</dbReference>
<dbReference type="EMBL" id="JBDIME010000037">
    <property type="protein sequence ID" value="MEN2793032.1"/>
    <property type="molecule type" value="Genomic_DNA"/>
</dbReference>
<dbReference type="Gene3D" id="3.40.50.720">
    <property type="entry name" value="NAD(P)-binding Rossmann-like Domain"/>
    <property type="match status" value="1"/>
</dbReference>
<dbReference type="InterPro" id="IPR006108">
    <property type="entry name" value="3HC_DH_C"/>
</dbReference>
<dbReference type="InterPro" id="IPR036291">
    <property type="entry name" value="NAD(P)-bd_dom_sf"/>
</dbReference>
<dbReference type="Pfam" id="PF00725">
    <property type="entry name" value="3HCDH"/>
    <property type="match status" value="1"/>
</dbReference>
<dbReference type="SUPFAM" id="SSF51735">
    <property type="entry name" value="NAD(P)-binding Rossmann-fold domains"/>
    <property type="match status" value="1"/>
</dbReference>
<keyword evidence="1" id="KW-0560">Oxidoreductase</keyword>